<dbReference type="InterPro" id="IPR029006">
    <property type="entry name" value="ADF-H/Gelsolin-like_dom_sf"/>
</dbReference>
<dbReference type="GO" id="GO:0030833">
    <property type="term" value="P:regulation of actin filament polymerization"/>
    <property type="evidence" value="ECO:0007669"/>
    <property type="project" value="TreeGrafter"/>
</dbReference>
<feature type="compositionally biased region" description="Polar residues" evidence="1">
    <location>
        <begin position="195"/>
        <end position="207"/>
    </location>
</feature>
<reference evidence="3" key="1">
    <citation type="submission" date="2021-11" db="EMBL/GenBank/DDBJ databases">
        <authorList>
            <person name="Herlambang A."/>
            <person name="Guo Y."/>
            <person name="Takashima Y."/>
            <person name="Nishizawa T."/>
        </authorList>
    </citation>
    <scope>NUCLEOTIDE SEQUENCE</scope>
    <source>
        <strain evidence="3">E1425</strain>
    </source>
</reference>
<comment type="caution">
    <text evidence="3">The sequence shown here is derived from an EMBL/GenBank/DDBJ whole genome shotgun (WGS) entry which is preliminary data.</text>
</comment>
<protein>
    <recommendedName>
        <fullName evidence="2">ADF-H domain-containing protein</fullName>
    </recommendedName>
</protein>
<dbReference type="InterPro" id="IPR011993">
    <property type="entry name" value="PH-like_dom_sf"/>
</dbReference>
<dbReference type="GO" id="GO:0030427">
    <property type="term" value="C:site of polarized growth"/>
    <property type="evidence" value="ECO:0007669"/>
    <property type="project" value="TreeGrafter"/>
</dbReference>
<dbReference type="Proteomes" id="UP000827284">
    <property type="component" value="Unassembled WGS sequence"/>
</dbReference>
<dbReference type="OrthoDB" id="2123378at2759"/>
<feature type="compositionally biased region" description="Low complexity" evidence="1">
    <location>
        <begin position="179"/>
        <end position="194"/>
    </location>
</feature>
<accession>A0A9P3M230</accession>
<dbReference type="Gene3D" id="2.30.29.30">
    <property type="entry name" value="Pleckstrin-homology domain (PH domain)/Phosphotyrosine-binding domain (PTB)"/>
    <property type="match status" value="1"/>
</dbReference>
<organism evidence="3 4">
    <name type="scientific">Entomortierella parvispora</name>
    <dbReference type="NCBI Taxonomy" id="205924"/>
    <lineage>
        <taxon>Eukaryota</taxon>
        <taxon>Fungi</taxon>
        <taxon>Fungi incertae sedis</taxon>
        <taxon>Mucoromycota</taxon>
        <taxon>Mortierellomycotina</taxon>
        <taxon>Mortierellomycetes</taxon>
        <taxon>Mortierellales</taxon>
        <taxon>Mortierellaceae</taxon>
        <taxon>Entomortierella</taxon>
    </lineage>
</organism>
<dbReference type="InterPro" id="IPR002108">
    <property type="entry name" value="ADF-H"/>
</dbReference>
<dbReference type="GO" id="GO:0030864">
    <property type="term" value="C:cortical actin cytoskeleton"/>
    <property type="evidence" value="ECO:0007669"/>
    <property type="project" value="TreeGrafter"/>
</dbReference>
<name>A0A9P3M230_9FUNG</name>
<dbReference type="Gene3D" id="3.40.20.10">
    <property type="entry name" value="Severin"/>
    <property type="match status" value="1"/>
</dbReference>
<dbReference type="PANTHER" id="PTHR10829">
    <property type="entry name" value="CORTACTIN AND DREBRIN"/>
    <property type="match status" value="1"/>
</dbReference>
<evidence type="ECO:0000313" key="3">
    <source>
        <dbReference type="EMBL" id="GJJ78832.1"/>
    </source>
</evidence>
<evidence type="ECO:0000256" key="1">
    <source>
        <dbReference type="SAM" id="MobiDB-lite"/>
    </source>
</evidence>
<reference evidence="3" key="2">
    <citation type="journal article" date="2022" name="Microbiol. Resour. Announc.">
        <title>Whole-Genome Sequence of Entomortierella parvispora E1425, a Mucoromycotan Fungus Associated with Burkholderiaceae-Related Endosymbiotic Bacteria.</title>
        <authorList>
            <person name="Herlambang A."/>
            <person name="Guo Y."/>
            <person name="Takashima Y."/>
            <person name="Narisawa K."/>
            <person name="Ohta H."/>
            <person name="Nishizawa T."/>
        </authorList>
    </citation>
    <scope>NUCLEOTIDE SEQUENCE</scope>
    <source>
        <strain evidence="3">E1425</strain>
    </source>
</reference>
<dbReference type="Pfam" id="PF00241">
    <property type="entry name" value="Cofilin_ADF"/>
    <property type="match status" value="1"/>
</dbReference>
<evidence type="ECO:0000259" key="2">
    <source>
        <dbReference type="PROSITE" id="PS51263"/>
    </source>
</evidence>
<sequence>MSCDLTDPAILEAYQDILAGTPTNWLILGYHDTRDKISLYSKGTGGLDELTTHLKEEVIYGFVRIEDRYALLAYVSEQVSGLRRARALVHGKAIAALFKASNVQINTSSIAELTEDRVRARLGLVEGPPTPDPSSPATPSTPVQAAEAPVPAPRPATPVSPPPAVAPAPAPVSIDTVMQPQIQPSQPQSEVSSPLRTGSPRSGLSTPRTERQLEIEAAERKVREEMERQKQAEVAKRQRETQEREARERELFAQKQALALERQRKEESDRLAREAMKKQLIEMEKLRGSGLSGYITIQVAGSPFWKRRFYVMRGQVLSLFRDENGRQPISDMKLGGQVAHLADASLEVLIPNSFFVQLRNGQTHYFFSDTVKDKEMAMAGFMKCNESA</sequence>
<feature type="compositionally biased region" description="Pro residues" evidence="1">
    <location>
        <begin position="150"/>
        <end position="170"/>
    </location>
</feature>
<dbReference type="SUPFAM" id="SSF50729">
    <property type="entry name" value="PH domain-like"/>
    <property type="match status" value="1"/>
</dbReference>
<feature type="region of interest" description="Disordered" evidence="1">
    <location>
        <begin position="124"/>
        <end position="248"/>
    </location>
</feature>
<dbReference type="AlphaFoldDB" id="A0A9P3M230"/>
<dbReference type="GO" id="GO:0005884">
    <property type="term" value="C:actin filament"/>
    <property type="evidence" value="ECO:0007669"/>
    <property type="project" value="TreeGrafter"/>
</dbReference>
<gene>
    <name evidence="3" type="ORF">EMPS_11191</name>
</gene>
<dbReference type="PANTHER" id="PTHR10829:SF56">
    <property type="entry name" value="ADF-H DOMAIN-CONTAINING PROTEIN"/>
    <property type="match status" value="1"/>
</dbReference>
<feature type="domain" description="ADF-H" evidence="2">
    <location>
        <begin position="2"/>
        <end position="123"/>
    </location>
</feature>
<evidence type="ECO:0000313" key="4">
    <source>
        <dbReference type="Proteomes" id="UP000827284"/>
    </source>
</evidence>
<proteinExistence type="predicted"/>
<keyword evidence="4" id="KW-1185">Reference proteome</keyword>
<feature type="compositionally biased region" description="Basic and acidic residues" evidence="1">
    <location>
        <begin position="208"/>
        <end position="248"/>
    </location>
</feature>
<dbReference type="SUPFAM" id="SSF55753">
    <property type="entry name" value="Actin depolymerizing proteins"/>
    <property type="match status" value="1"/>
</dbReference>
<feature type="compositionally biased region" description="Low complexity" evidence="1">
    <location>
        <begin position="137"/>
        <end position="149"/>
    </location>
</feature>
<dbReference type="GO" id="GO:0051015">
    <property type="term" value="F:actin filament binding"/>
    <property type="evidence" value="ECO:0007669"/>
    <property type="project" value="TreeGrafter"/>
</dbReference>
<dbReference type="PROSITE" id="PS51263">
    <property type="entry name" value="ADF_H"/>
    <property type="match status" value="1"/>
</dbReference>
<dbReference type="EMBL" id="BQFW01000015">
    <property type="protein sequence ID" value="GJJ78832.1"/>
    <property type="molecule type" value="Genomic_DNA"/>
</dbReference>